<name>A0AAY5F4V8_ELEEL</name>
<reference evidence="3" key="2">
    <citation type="submission" date="2025-08" db="UniProtKB">
        <authorList>
            <consortium name="Ensembl"/>
        </authorList>
    </citation>
    <scope>IDENTIFICATION</scope>
</reference>
<dbReference type="AlphaFoldDB" id="A0AAY5F4V8"/>
<reference evidence="3" key="3">
    <citation type="submission" date="2025-09" db="UniProtKB">
        <authorList>
            <consortium name="Ensembl"/>
        </authorList>
    </citation>
    <scope>IDENTIFICATION</scope>
</reference>
<feature type="region of interest" description="Disordered" evidence="1">
    <location>
        <begin position="600"/>
        <end position="662"/>
    </location>
</feature>
<feature type="domain" description="Microtubule-associated protein 10 C-terminal" evidence="2">
    <location>
        <begin position="311"/>
        <end position="489"/>
    </location>
</feature>
<organism evidence="3 4">
    <name type="scientific">Electrophorus electricus</name>
    <name type="common">Electric eel</name>
    <name type="synonym">Gymnotus electricus</name>
    <dbReference type="NCBI Taxonomy" id="8005"/>
    <lineage>
        <taxon>Eukaryota</taxon>
        <taxon>Metazoa</taxon>
        <taxon>Chordata</taxon>
        <taxon>Craniata</taxon>
        <taxon>Vertebrata</taxon>
        <taxon>Euteleostomi</taxon>
        <taxon>Actinopterygii</taxon>
        <taxon>Neopterygii</taxon>
        <taxon>Teleostei</taxon>
        <taxon>Ostariophysi</taxon>
        <taxon>Gymnotiformes</taxon>
        <taxon>Gymnotoidei</taxon>
        <taxon>Gymnotidae</taxon>
        <taxon>Electrophorus</taxon>
    </lineage>
</organism>
<dbReference type="Pfam" id="PF14925">
    <property type="entry name" value="HPHLAWLY"/>
    <property type="match status" value="1"/>
</dbReference>
<dbReference type="GO" id="GO:1990023">
    <property type="term" value="C:mitotic spindle midzone"/>
    <property type="evidence" value="ECO:0007669"/>
    <property type="project" value="TreeGrafter"/>
</dbReference>
<dbReference type="Pfam" id="PF14924">
    <property type="entry name" value="MAP10_N"/>
    <property type="match status" value="1"/>
</dbReference>
<feature type="compositionally biased region" description="Basic and acidic residues" evidence="1">
    <location>
        <begin position="600"/>
        <end position="610"/>
    </location>
</feature>
<dbReference type="GO" id="GO:0005813">
    <property type="term" value="C:centrosome"/>
    <property type="evidence" value="ECO:0007669"/>
    <property type="project" value="TreeGrafter"/>
</dbReference>
<dbReference type="PANTHER" id="PTHR21831">
    <property type="entry name" value="MICROTUBULE-ASSOCIATED PROTEIN 10"/>
    <property type="match status" value="1"/>
</dbReference>
<dbReference type="InterPro" id="IPR026679">
    <property type="entry name" value="MAP10_C-term"/>
</dbReference>
<dbReference type="GO" id="GO:0032467">
    <property type="term" value="P:positive regulation of cytokinesis"/>
    <property type="evidence" value="ECO:0007669"/>
    <property type="project" value="TreeGrafter"/>
</dbReference>
<dbReference type="GO" id="GO:0097431">
    <property type="term" value="C:mitotic spindle pole"/>
    <property type="evidence" value="ECO:0007669"/>
    <property type="project" value="TreeGrafter"/>
</dbReference>
<accession>A0AAY5F4V8</accession>
<dbReference type="GO" id="GO:0031122">
    <property type="term" value="P:cytoplasmic microtubule organization"/>
    <property type="evidence" value="ECO:0007669"/>
    <property type="project" value="TreeGrafter"/>
</dbReference>
<dbReference type="GO" id="GO:0051256">
    <property type="term" value="P:mitotic spindle midzone assembly"/>
    <property type="evidence" value="ECO:0007669"/>
    <property type="project" value="TreeGrafter"/>
</dbReference>
<dbReference type="GO" id="GO:0030496">
    <property type="term" value="C:midbody"/>
    <property type="evidence" value="ECO:0007669"/>
    <property type="project" value="TreeGrafter"/>
</dbReference>
<dbReference type="PANTHER" id="PTHR21831:SF2">
    <property type="entry name" value="MICROTUBULE-ASSOCIATED PROTEIN 10"/>
    <property type="match status" value="1"/>
</dbReference>
<evidence type="ECO:0000313" key="4">
    <source>
        <dbReference type="Proteomes" id="UP000314983"/>
    </source>
</evidence>
<dbReference type="GO" id="GO:0008017">
    <property type="term" value="F:microtubule binding"/>
    <property type="evidence" value="ECO:0007669"/>
    <property type="project" value="InterPro"/>
</dbReference>
<evidence type="ECO:0000256" key="1">
    <source>
        <dbReference type="SAM" id="MobiDB-lite"/>
    </source>
</evidence>
<gene>
    <name evidence="3" type="primary">map10</name>
</gene>
<protein>
    <recommendedName>
        <fullName evidence="2">Microtubule-associated protein 10 C-terminal domain-containing protein</fullName>
    </recommendedName>
</protein>
<dbReference type="Ensembl" id="ENSEEET00000056496.1">
    <property type="protein sequence ID" value="ENSEEEP00000063929.1"/>
    <property type="gene ID" value="ENSEEEG00000026250.1"/>
</dbReference>
<dbReference type="InterPro" id="IPR039302">
    <property type="entry name" value="MAP10"/>
</dbReference>
<evidence type="ECO:0000313" key="3">
    <source>
        <dbReference type="Ensembl" id="ENSEEEP00000063929.1"/>
    </source>
</evidence>
<proteinExistence type="predicted"/>
<dbReference type="GO" id="GO:0005881">
    <property type="term" value="C:cytoplasmic microtubule"/>
    <property type="evidence" value="ECO:0007669"/>
    <property type="project" value="TreeGrafter"/>
</dbReference>
<sequence>MADTNQTLFSFELFVEYVSVDNTRKINMEPAVAMRLLDFPTLLIYHSENDDPSSKPVSEKVHLLSETYLYSEENSFVYSFKKGKSCLFEINLNSLHAHLSNTPLYTMLLDVSGTIPKLIGSSVISLAKLTNRVKLDVEKRGIWTPASYGEKVISPILNLKGENIGAISLAYKIVSLGASLIPRISESKLDEICASLKPNSTSTENNGADEIQPCLPENVTCNAPSQPDEQSTEVLLSETKVTHDAAETTQTEYIKKKDISVVTEVECGELLWHTFCPPPLFYCCREKNRHAEMESFRLANLSNKHTEDMVTSAEMECTYQINGPKRGEQNRLVSDVAVQHSHTVPSFLGDAILQLPLLNALIGELSHLSDQTHQQQHPFSVPPNLVWLCTSAEQPSPTPASGNIDKTGYLKTAASPIQTAVQLLSPRQSTSHVPLKGQQERPYHKSKLGYGLTRTFHLRLKQVKLDMTKHECREQFKNKKLGSQKKKSPKCKKMNSTSQIFKRDKNQSVGKLFSNLEINPAPLEVISNLKKNTSACKNITNQPISLNSLKAKGFYYNSDKEVQVHIPSMFRQNTYNDELPARNNHTSSLYLNQTNCDMLNTRDSDREDSRPCGTSYRPASTHNSVESDEYQEDFTSLDPTDGSPAPFSSPEPDRSQRGHVSSCSSSASCSFHGNTSHAVIVKMSLSPKLSLKGTHIMKPHLKTSIFSTSSDDIRLSASISSSSRHWQRDPKSQSFPRRLEREHSMYRCIPSNDFVLESIYSPDPYEEKDTLASLGFQNKYQPISDLVINKLPGYTI</sequence>
<dbReference type="GeneTree" id="ENSGT00390000008459"/>
<reference evidence="3 4" key="1">
    <citation type="submission" date="2020-05" db="EMBL/GenBank/DDBJ databases">
        <title>Electrophorus electricus (electric eel) genome, fEleEle1, primary haplotype.</title>
        <authorList>
            <person name="Myers G."/>
            <person name="Meyer A."/>
            <person name="Fedrigo O."/>
            <person name="Formenti G."/>
            <person name="Rhie A."/>
            <person name="Tracey A."/>
            <person name="Sims Y."/>
            <person name="Jarvis E.D."/>
        </authorList>
    </citation>
    <scope>NUCLEOTIDE SEQUENCE [LARGE SCALE GENOMIC DNA]</scope>
</reference>
<evidence type="ECO:0000259" key="2">
    <source>
        <dbReference type="Pfam" id="PF14925"/>
    </source>
</evidence>
<dbReference type="Proteomes" id="UP000314983">
    <property type="component" value="Chromosome 11"/>
</dbReference>
<keyword evidence="4" id="KW-1185">Reference proteome</keyword>